<evidence type="ECO:0000313" key="2">
    <source>
        <dbReference type="Proteomes" id="UP000198426"/>
    </source>
</evidence>
<name>A0A239HAC0_9RHOB</name>
<evidence type="ECO:0000313" key="1">
    <source>
        <dbReference type="EMBL" id="SNS78349.1"/>
    </source>
</evidence>
<reference evidence="1 2" key="1">
    <citation type="submission" date="2017-06" db="EMBL/GenBank/DDBJ databases">
        <authorList>
            <person name="Kim H.J."/>
            <person name="Triplett B.A."/>
        </authorList>
    </citation>
    <scope>NUCLEOTIDE SEQUENCE [LARGE SCALE GENOMIC DNA]</scope>
    <source>
        <strain evidence="1 2">DSM 29339</strain>
    </source>
</reference>
<dbReference type="Proteomes" id="UP000198426">
    <property type="component" value="Unassembled WGS sequence"/>
</dbReference>
<dbReference type="InterPro" id="IPR006311">
    <property type="entry name" value="TAT_signal"/>
</dbReference>
<organism evidence="1 2">
    <name type="scientific">Tropicimonas sediminicola</name>
    <dbReference type="NCBI Taxonomy" id="1031541"/>
    <lineage>
        <taxon>Bacteria</taxon>
        <taxon>Pseudomonadati</taxon>
        <taxon>Pseudomonadota</taxon>
        <taxon>Alphaproteobacteria</taxon>
        <taxon>Rhodobacterales</taxon>
        <taxon>Roseobacteraceae</taxon>
        <taxon>Tropicimonas</taxon>
    </lineage>
</organism>
<dbReference type="PROSITE" id="PS51318">
    <property type="entry name" value="TAT"/>
    <property type="match status" value="1"/>
</dbReference>
<protein>
    <submittedName>
        <fullName evidence="1">Uncharacterized protein</fullName>
    </submittedName>
</protein>
<dbReference type="AlphaFoldDB" id="A0A239HAC0"/>
<dbReference type="RefSeq" id="WP_089232907.1">
    <property type="nucleotide sequence ID" value="NZ_FZOY01000003.1"/>
</dbReference>
<gene>
    <name evidence="1" type="ORF">SAMN05421757_103321</name>
</gene>
<keyword evidence="2" id="KW-1185">Reference proteome</keyword>
<accession>A0A239HAC0</accession>
<dbReference type="OrthoDB" id="7361935at2"/>
<proteinExistence type="predicted"/>
<sequence>MSSRRAFLVSLAGLCGLGVAGALGSLRYCARRSTATAARLDRLDVALERIHAPRTIGRAYRAGMDEPSLLAQLAEKPGLASAMEIDCPATRSVAIAEQIRSDFRDGDVRIEGRWVVSRSECIIAALRSA</sequence>
<dbReference type="EMBL" id="FZOY01000003">
    <property type="protein sequence ID" value="SNS78349.1"/>
    <property type="molecule type" value="Genomic_DNA"/>
</dbReference>